<keyword evidence="4" id="KW-0539">Nucleus</keyword>
<organism evidence="6 7">
    <name type="scientific">Petromyces alliaceus</name>
    <name type="common">Aspergillus alliaceus</name>
    <dbReference type="NCBI Taxonomy" id="209559"/>
    <lineage>
        <taxon>Eukaryota</taxon>
        <taxon>Fungi</taxon>
        <taxon>Dikarya</taxon>
        <taxon>Ascomycota</taxon>
        <taxon>Pezizomycotina</taxon>
        <taxon>Eurotiomycetes</taxon>
        <taxon>Eurotiomycetidae</taxon>
        <taxon>Eurotiales</taxon>
        <taxon>Aspergillaceae</taxon>
        <taxon>Aspergillus</taxon>
        <taxon>Aspergillus subgen. Circumdati</taxon>
    </lineage>
</organism>
<evidence type="ECO:0000256" key="3">
    <source>
        <dbReference type="ARBA" id="ARBA00023163"/>
    </source>
</evidence>
<dbReference type="Gene3D" id="4.10.240.10">
    <property type="entry name" value="Zn(2)-C6 fungal-type DNA-binding domain"/>
    <property type="match status" value="1"/>
</dbReference>
<keyword evidence="7" id="KW-1185">Reference proteome</keyword>
<keyword evidence="1" id="KW-0805">Transcription regulation</keyword>
<sequence>MKPFGPLLGTGRVFLSILPTTTITTTTNITLSGNQLVAFCPPDIRTSMVYRGKPSPACEPCRTRRLKCDQRRPSCSQCIRAKRECLGYRDVTALSFYDQSNEIIGKARLTKATSKALSCQRPTAKSHRQSSPVVFPSLTFSVNDQATGFVFSHYVRSAKHTRGHLDFLPSLLQTDTSPAVTACMSAVGLASLANIHMSPELMLAARQEYSVALAETSAALRDQEVATSDSTLAAVELLSMYEIVACQGPPLIGRWLNHIEGGVKLIELRGADQLNRQAGLELFTQLRLQIALGNIYKKAKTPSWLLDLSREALKYRGDTGDQVLDYFFRILVEVGNLVAAIRENTYDHSATVLRSALNLDAELITWAMSIDPRWKYTVVEVKKTDDEDHRLHPIYGDHYHVYPNMMVSMVWNNYRFTRIILHEVIPFLCSRQSQELGRASTYGPSEAHSAAITQQLAEDICASVPYHLGKAGSSDGSTLGIPFAGGVLRLMWPLFIASDCQGSSPEMRAWIAQCLDKIGHGVGINMALTMAQILRDDMHLNWMSEGEPSIVKRCREPYILRNAS</sequence>
<dbReference type="PROSITE" id="PS00463">
    <property type="entry name" value="ZN2_CY6_FUNGAL_1"/>
    <property type="match status" value="1"/>
</dbReference>
<name>A0A8H6E596_PETAA</name>
<evidence type="ECO:0000256" key="4">
    <source>
        <dbReference type="ARBA" id="ARBA00023242"/>
    </source>
</evidence>
<comment type="caution">
    <text evidence="6">The sequence shown here is derived from an EMBL/GenBank/DDBJ whole genome shotgun (WGS) entry which is preliminary data.</text>
</comment>
<evidence type="ECO:0000256" key="1">
    <source>
        <dbReference type="ARBA" id="ARBA00023015"/>
    </source>
</evidence>
<dbReference type="AlphaFoldDB" id="A0A8H6E596"/>
<evidence type="ECO:0000256" key="2">
    <source>
        <dbReference type="ARBA" id="ARBA00023125"/>
    </source>
</evidence>
<reference evidence="6 7" key="1">
    <citation type="submission" date="2019-04" db="EMBL/GenBank/DDBJ databases">
        <title>Aspergillus burnettii sp. nov., novel species from soil in southeast Queensland.</title>
        <authorList>
            <person name="Gilchrist C.L.M."/>
            <person name="Pitt J.I."/>
            <person name="Lange L."/>
            <person name="Lacey H.J."/>
            <person name="Vuong D."/>
            <person name="Midgley D.J."/>
            <person name="Greenfield P."/>
            <person name="Bradbury M."/>
            <person name="Lacey E."/>
            <person name="Busk P.K."/>
            <person name="Pilgaard B."/>
            <person name="Chooi Y.H."/>
            <person name="Piggott A.M."/>
        </authorList>
    </citation>
    <scope>NUCLEOTIDE SEQUENCE [LARGE SCALE GENOMIC DNA]</scope>
    <source>
        <strain evidence="6 7">FRR 5400</strain>
    </source>
</reference>
<dbReference type="SMART" id="SM00066">
    <property type="entry name" value="GAL4"/>
    <property type="match status" value="1"/>
</dbReference>
<dbReference type="GO" id="GO:0003677">
    <property type="term" value="F:DNA binding"/>
    <property type="evidence" value="ECO:0007669"/>
    <property type="project" value="UniProtKB-KW"/>
</dbReference>
<evidence type="ECO:0000313" key="6">
    <source>
        <dbReference type="EMBL" id="KAF5859966.1"/>
    </source>
</evidence>
<dbReference type="GO" id="GO:0009893">
    <property type="term" value="P:positive regulation of metabolic process"/>
    <property type="evidence" value="ECO:0007669"/>
    <property type="project" value="UniProtKB-ARBA"/>
</dbReference>
<dbReference type="InterPro" id="IPR053175">
    <property type="entry name" value="DHMBA_Reg_Transcription_Factor"/>
</dbReference>
<dbReference type="InterPro" id="IPR001138">
    <property type="entry name" value="Zn2Cys6_DnaBD"/>
</dbReference>
<dbReference type="InterPro" id="IPR021858">
    <property type="entry name" value="Fun_TF"/>
</dbReference>
<accession>A0A8H6E596</accession>
<keyword evidence="2" id="KW-0238">DNA-binding</keyword>
<dbReference type="PANTHER" id="PTHR38791:SF5">
    <property type="entry name" value="TRANSCRIPTION FACTOR DBAG-RELATED"/>
    <property type="match status" value="1"/>
</dbReference>
<keyword evidence="3" id="KW-0804">Transcription</keyword>
<dbReference type="GO" id="GO:0008270">
    <property type="term" value="F:zinc ion binding"/>
    <property type="evidence" value="ECO:0007669"/>
    <property type="project" value="InterPro"/>
</dbReference>
<dbReference type="PANTHER" id="PTHR38791">
    <property type="entry name" value="ZN(II)2CYS6 TRANSCRIPTION FACTOR (EUROFUNG)-RELATED-RELATED"/>
    <property type="match status" value="1"/>
</dbReference>
<evidence type="ECO:0000313" key="7">
    <source>
        <dbReference type="Proteomes" id="UP000541154"/>
    </source>
</evidence>
<dbReference type="InterPro" id="IPR036864">
    <property type="entry name" value="Zn2-C6_fun-type_DNA-bd_sf"/>
</dbReference>
<dbReference type="GO" id="GO:0000981">
    <property type="term" value="F:DNA-binding transcription factor activity, RNA polymerase II-specific"/>
    <property type="evidence" value="ECO:0007669"/>
    <property type="project" value="InterPro"/>
</dbReference>
<protein>
    <recommendedName>
        <fullName evidence="5">Zn(2)-C6 fungal-type domain-containing protein</fullName>
    </recommendedName>
</protein>
<dbReference type="CDD" id="cd00067">
    <property type="entry name" value="GAL4"/>
    <property type="match status" value="1"/>
</dbReference>
<gene>
    <name evidence="6" type="ORF">ETB97_002163</name>
</gene>
<dbReference type="Pfam" id="PF11951">
    <property type="entry name" value="Fungal_trans_2"/>
    <property type="match status" value="1"/>
</dbReference>
<dbReference type="Proteomes" id="UP000541154">
    <property type="component" value="Unassembled WGS sequence"/>
</dbReference>
<dbReference type="Pfam" id="PF00172">
    <property type="entry name" value="Zn_clus"/>
    <property type="match status" value="1"/>
</dbReference>
<proteinExistence type="predicted"/>
<feature type="domain" description="Zn(2)-C6 fungal-type" evidence="5">
    <location>
        <begin position="57"/>
        <end position="85"/>
    </location>
</feature>
<evidence type="ECO:0000259" key="5">
    <source>
        <dbReference type="PROSITE" id="PS50048"/>
    </source>
</evidence>
<dbReference type="PROSITE" id="PS50048">
    <property type="entry name" value="ZN2_CY6_FUNGAL_2"/>
    <property type="match status" value="1"/>
</dbReference>
<dbReference type="SUPFAM" id="SSF57701">
    <property type="entry name" value="Zn2/Cys6 DNA-binding domain"/>
    <property type="match status" value="1"/>
</dbReference>
<dbReference type="EMBL" id="SPNV01000146">
    <property type="protein sequence ID" value="KAF5859966.1"/>
    <property type="molecule type" value="Genomic_DNA"/>
</dbReference>